<dbReference type="SUPFAM" id="SSF57667">
    <property type="entry name" value="beta-beta-alpha zinc fingers"/>
    <property type="match status" value="1"/>
</dbReference>
<evidence type="ECO:0000256" key="3">
    <source>
        <dbReference type="ARBA" id="ARBA00022771"/>
    </source>
</evidence>
<evidence type="ECO:0000313" key="12">
    <source>
        <dbReference type="EMBL" id="KAK0140805.1"/>
    </source>
</evidence>
<gene>
    <name evidence="12" type="primary">ZBED1_107</name>
    <name evidence="12" type="ORF">N1851_022194</name>
</gene>
<reference evidence="12" key="1">
    <citation type="journal article" date="2023" name="Front. Mar. Sci.">
        <title>A new Merluccius polli reference genome to investigate the effects of global change in West African waters.</title>
        <authorList>
            <person name="Mateo J.L."/>
            <person name="Blanco-Fernandez C."/>
            <person name="Garcia-Vazquez E."/>
            <person name="Machado-Schiaffino G."/>
        </authorList>
    </citation>
    <scope>NUCLEOTIDE SEQUENCE</scope>
    <source>
        <strain evidence="12">C29</strain>
        <tissue evidence="12">Fin</tissue>
    </source>
</reference>
<dbReference type="PANTHER" id="PTHR46481">
    <property type="entry name" value="ZINC FINGER BED DOMAIN-CONTAINING PROTEIN 4"/>
    <property type="match status" value="1"/>
</dbReference>
<evidence type="ECO:0000256" key="6">
    <source>
        <dbReference type="ARBA" id="ARBA00023125"/>
    </source>
</evidence>
<dbReference type="AlphaFoldDB" id="A0AA47MIL0"/>
<keyword evidence="8" id="KW-0539">Nucleus</keyword>
<organism evidence="12 13">
    <name type="scientific">Merluccius polli</name>
    <name type="common">Benguela hake</name>
    <name type="synonym">Merluccius cadenati</name>
    <dbReference type="NCBI Taxonomy" id="89951"/>
    <lineage>
        <taxon>Eukaryota</taxon>
        <taxon>Metazoa</taxon>
        <taxon>Chordata</taxon>
        <taxon>Craniata</taxon>
        <taxon>Vertebrata</taxon>
        <taxon>Euteleostomi</taxon>
        <taxon>Actinopterygii</taxon>
        <taxon>Neopterygii</taxon>
        <taxon>Teleostei</taxon>
        <taxon>Neoteleostei</taxon>
        <taxon>Acanthomorphata</taxon>
        <taxon>Zeiogadaria</taxon>
        <taxon>Gadariae</taxon>
        <taxon>Gadiformes</taxon>
        <taxon>Gadoidei</taxon>
        <taxon>Merlucciidae</taxon>
        <taxon>Merluccius</taxon>
    </lineage>
</organism>
<evidence type="ECO:0000256" key="2">
    <source>
        <dbReference type="ARBA" id="ARBA00022723"/>
    </source>
</evidence>
<feature type="region of interest" description="Disordered" evidence="10">
    <location>
        <begin position="486"/>
        <end position="513"/>
    </location>
</feature>
<evidence type="ECO:0000256" key="4">
    <source>
        <dbReference type="ARBA" id="ARBA00022833"/>
    </source>
</evidence>
<dbReference type="InterPro" id="IPR012337">
    <property type="entry name" value="RNaseH-like_sf"/>
</dbReference>
<protein>
    <submittedName>
        <fullName evidence="12">Zinc finger BED domain-containing protein 1</fullName>
    </submittedName>
</protein>
<evidence type="ECO:0000256" key="8">
    <source>
        <dbReference type="ARBA" id="ARBA00023242"/>
    </source>
</evidence>
<accession>A0AA47MIL0</accession>
<feature type="domain" description="BED-type" evidence="11">
    <location>
        <begin position="17"/>
        <end position="72"/>
    </location>
</feature>
<dbReference type="InterPro" id="IPR052035">
    <property type="entry name" value="ZnF_BED_domain_contain"/>
</dbReference>
<dbReference type="SMART" id="SM00614">
    <property type="entry name" value="ZnF_BED"/>
    <property type="match status" value="1"/>
</dbReference>
<dbReference type="GO" id="GO:0008270">
    <property type="term" value="F:zinc ion binding"/>
    <property type="evidence" value="ECO:0007669"/>
    <property type="project" value="UniProtKB-KW"/>
</dbReference>
<dbReference type="InterPro" id="IPR008906">
    <property type="entry name" value="HATC_C_dom"/>
</dbReference>
<keyword evidence="13" id="KW-1185">Reference proteome</keyword>
<keyword evidence="4" id="KW-0862">Zinc</keyword>
<dbReference type="Pfam" id="PF05699">
    <property type="entry name" value="Dimer_Tnp_hAT"/>
    <property type="match status" value="1"/>
</dbReference>
<dbReference type="SUPFAM" id="SSF53098">
    <property type="entry name" value="Ribonuclease H-like"/>
    <property type="match status" value="1"/>
</dbReference>
<evidence type="ECO:0000256" key="1">
    <source>
        <dbReference type="ARBA" id="ARBA00004123"/>
    </source>
</evidence>
<dbReference type="Pfam" id="PF02892">
    <property type="entry name" value="zf-BED"/>
    <property type="match status" value="1"/>
</dbReference>
<evidence type="ECO:0000259" key="11">
    <source>
        <dbReference type="PROSITE" id="PS50808"/>
    </source>
</evidence>
<dbReference type="GO" id="GO:0005634">
    <property type="term" value="C:nucleus"/>
    <property type="evidence" value="ECO:0007669"/>
    <property type="project" value="UniProtKB-SubCell"/>
</dbReference>
<keyword evidence="7" id="KW-0804">Transcription</keyword>
<sequence length="618" mass="69815">MSGALSGGEEQLVPRKGSTSIVWVFFGFAESDADQKAVLCKECRRVVSAPQGNTTNLFNHLKKHHKPKYDECMKAKANAGPQNPRQCSAPAQATITATLHRATPYPSTSQRHAEITDAITFYLAKDMCPINTVNNEGFKSMVKTLDKKYVIPSRNYFSKVALPALYEKRRGEIEREITAVEYFATTTDLWSSRTMEPYLSLTIHYIDDDFTMKSRCLQTSFFPQDHTGEAIAQGLREALASWSLPEERQVCITTDNGSNVVKAASLNKWMRLQCFGHRLHLAIENAMKDPRIDRAVGICKKLVSSFSYSWRRKKELARAQKELKLPEHGLKTECPTRWGSRQAMIERVLEQQRAISQVLSSDRKARHLIPSWQDTEILEAIHKYVHPLTEFTDALSSEKYVSVSFVKPVLHLFSSSILKVNDDVSELTNTIRKKILTYLEEKYKDPETQELLDMASALDPRFKLRYASEDRVEPIQARLVSEMAASVSMEQGPSDGGTADRAEDTPSTSKKKKTLGSFFKVTERASPAHPPHQAVASELQSYLQCADLDSEENPLDWWREHQRVYPRLSKLAKKYLSIPATSAPSERVFSTGGNIVTCLRSSLKPESVDRLVFLAKNL</sequence>
<evidence type="ECO:0000256" key="5">
    <source>
        <dbReference type="ARBA" id="ARBA00023015"/>
    </source>
</evidence>
<evidence type="ECO:0000256" key="9">
    <source>
        <dbReference type="PROSITE-ProRule" id="PRU00027"/>
    </source>
</evidence>
<name>A0AA47MIL0_MERPO</name>
<dbReference type="InterPro" id="IPR036236">
    <property type="entry name" value="Znf_C2H2_sf"/>
</dbReference>
<evidence type="ECO:0000256" key="7">
    <source>
        <dbReference type="ARBA" id="ARBA00023163"/>
    </source>
</evidence>
<dbReference type="PROSITE" id="PS50808">
    <property type="entry name" value="ZF_BED"/>
    <property type="match status" value="1"/>
</dbReference>
<dbReference type="SUPFAM" id="SSF140996">
    <property type="entry name" value="Hermes dimerisation domain"/>
    <property type="match status" value="1"/>
</dbReference>
<dbReference type="EMBL" id="JAOPHQ010004011">
    <property type="protein sequence ID" value="KAK0140805.1"/>
    <property type="molecule type" value="Genomic_DNA"/>
</dbReference>
<keyword evidence="5" id="KW-0805">Transcription regulation</keyword>
<evidence type="ECO:0000256" key="10">
    <source>
        <dbReference type="SAM" id="MobiDB-lite"/>
    </source>
</evidence>
<keyword evidence="3 9" id="KW-0863">Zinc-finger</keyword>
<dbReference type="Proteomes" id="UP001174136">
    <property type="component" value="Unassembled WGS sequence"/>
</dbReference>
<comment type="caution">
    <text evidence="12">The sequence shown here is derived from an EMBL/GenBank/DDBJ whole genome shotgun (WGS) entry which is preliminary data.</text>
</comment>
<keyword evidence="6" id="KW-0238">DNA-binding</keyword>
<keyword evidence="2" id="KW-0479">Metal-binding</keyword>
<comment type="subcellular location">
    <subcellularLocation>
        <location evidence="1">Nucleus</location>
    </subcellularLocation>
</comment>
<dbReference type="GO" id="GO:0046983">
    <property type="term" value="F:protein dimerization activity"/>
    <property type="evidence" value="ECO:0007669"/>
    <property type="project" value="InterPro"/>
</dbReference>
<dbReference type="PANTHER" id="PTHR46481:SF9">
    <property type="entry name" value="ZINC FINGER BED DOMAIN-CONTAINING PROTEIN 1-LIKE"/>
    <property type="match status" value="1"/>
</dbReference>
<proteinExistence type="predicted"/>
<evidence type="ECO:0000313" key="13">
    <source>
        <dbReference type="Proteomes" id="UP001174136"/>
    </source>
</evidence>
<dbReference type="GO" id="GO:0003677">
    <property type="term" value="F:DNA binding"/>
    <property type="evidence" value="ECO:0007669"/>
    <property type="project" value="UniProtKB-KW"/>
</dbReference>
<dbReference type="InterPro" id="IPR003656">
    <property type="entry name" value="Znf_BED"/>
</dbReference>